<organism evidence="2 3">
    <name type="scientific">Pseudomonas saponiphila</name>
    <dbReference type="NCBI Taxonomy" id="556534"/>
    <lineage>
        <taxon>Bacteria</taxon>
        <taxon>Pseudomonadati</taxon>
        <taxon>Pseudomonadota</taxon>
        <taxon>Gammaproteobacteria</taxon>
        <taxon>Pseudomonadales</taxon>
        <taxon>Pseudomonadaceae</taxon>
        <taxon>Pseudomonas</taxon>
    </lineage>
</organism>
<sequence>MNWRNGCCTARHACLNPWPGSVYHPAAKCPLTRNLLTMREALETGLDEQLSCLLRAGGGHSAGSRCSCGVPGQGLLRRGRVQPSGVTPAWRIRGGGRPNSGSHGYRIRLLFRRLQGLGRRAMTAPDPAPPLTGYSIRQLQLYAAECLAVYCERKGIAHPSIDDLIKHLEGYPPKGDLTAWESAGARLALNGRGDDWPQELVALIAPEEVEAFSCIVESAVEVGMVDLYGDSTDMPLTFMRKITSLLRRNAIELPDPPGATALQPATAQVPLLPSQA</sequence>
<dbReference type="AlphaFoldDB" id="A0A1H4X5I0"/>
<gene>
    <name evidence="2" type="ORF">SAMN05216178_5756</name>
</gene>
<proteinExistence type="predicted"/>
<dbReference type="Proteomes" id="UP000198982">
    <property type="component" value="Unassembled WGS sequence"/>
</dbReference>
<accession>A0A1H4X5I0</accession>
<evidence type="ECO:0000313" key="3">
    <source>
        <dbReference type="Proteomes" id="UP000198982"/>
    </source>
</evidence>
<evidence type="ECO:0000313" key="2">
    <source>
        <dbReference type="EMBL" id="SED00004.1"/>
    </source>
</evidence>
<keyword evidence="3" id="KW-1185">Reference proteome</keyword>
<feature type="region of interest" description="Disordered" evidence="1">
    <location>
        <begin position="256"/>
        <end position="276"/>
    </location>
</feature>
<evidence type="ECO:0000256" key="1">
    <source>
        <dbReference type="SAM" id="MobiDB-lite"/>
    </source>
</evidence>
<name>A0A1H4X5I0_9PSED</name>
<dbReference type="EMBL" id="FNTJ01000002">
    <property type="protein sequence ID" value="SED00004.1"/>
    <property type="molecule type" value="Genomic_DNA"/>
</dbReference>
<reference evidence="3" key="1">
    <citation type="submission" date="2016-10" db="EMBL/GenBank/DDBJ databases">
        <authorList>
            <person name="Varghese N."/>
            <person name="Submissions S."/>
        </authorList>
    </citation>
    <scope>NUCLEOTIDE SEQUENCE [LARGE SCALE GENOMIC DNA]</scope>
    <source>
        <strain evidence="3">DSM 9751</strain>
    </source>
</reference>
<protein>
    <submittedName>
        <fullName evidence="2">Uncharacterized protein</fullName>
    </submittedName>
</protein>